<accession>A0ABR6WNS5</accession>
<evidence type="ECO:0000313" key="11">
    <source>
        <dbReference type="Proteomes" id="UP000653358"/>
    </source>
</evidence>
<dbReference type="PANTHER" id="PTHR11349">
    <property type="entry name" value="NUCLEOSIDE DIPHOSPHATE KINASE"/>
    <property type="match status" value="1"/>
</dbReference>
<dbReference type="InterPro" id="IPR001564">
    <property type="entry name" value="Nucleoside_diP_kinase"/>
</dbReference>
<proteinExistence type="inferred from homology"/>
<keyword evidence="4" id="KW-0808">Transferase</keyword>
<keyword evidence="5" id="KW-0418">Kinase</keyword>
<evidence type="ECO:0000256" key="3">
    <source>
        <dbReference type="ARBA" id="ARBA00012966"/>
    </source>
</evidence>
<evidence type="ECO:0000259" key="9">
    <source>
        <dbReference type="SMART" id="SM00562"/>
    </source>
</evidence>
<dbReference type="PRINTS" id="PR01243">
    <property type="entry name" value="NUCDPKINASE"/>
</dbReference>
<name>A0ABR6WNS5_9FIRM</name>
<evidence type="ECO:0000256" key="7">
    <source>
        <dbReference type="PROSITE-ProRule" id="PRU00706"/>
    </source>
</evidence>
<dbReference type="RefSeq" id="WP_148604297.1">
    <property type="nucleotide sequence ID" value="NZ_RXYB01000013.1"/>
</dbReference>
<dbReference type="Pfam" id="PF00334">
    <property type="entry name" value="NDK"/>
    <property type="match status" value="1"/>
</dbReference>
<keyword evidence="6" id="KW-0546">Nucleotide metabolism</keyword>
<evidence type="ECO:0000256" key="6">
    <source>
        <dbReference type="ARBA" id="ARBA00023080"/>
    </source>
</evidence>
<evidence type="ECO:0000313" key="10">
    <source>
        <dbReference type="EMBL" id="MBC3797966.1"/>
    </source>
</evidence>
<keyword evidence="11" id="KW-1185">Reference proteome</keyword>
<dbReference type="Gene3D" id="3.30.70.141">
    <property type="entry name" value="Nucleoside diphosphate kinase-like domain"/>
    <property type="match status" value="1"/>
</dbReference>
<evidence type="ECO:0000256" key="4">
    <source>
        <dbReference type="ARBA" id="ARBA00022679"/>
    </source>
</evidence>
<dbReference type="PROSITE" id="PS51374">
    <property type="entry name" value="NDPK_LIKE"/>
    <property type="match status" value="1"/>
</dbReference>
<dbReference type="InterPro" id="IPR036850">
    <property type="entry name" value="NDK-like_dom_sf"/>
</dbReference>
<evidence type="ECO:0000256" key="8">
    <source>
        <dbReference type="RuleBase" id="RU004011"/>
    </source>
</evidence>
<protein>
    <recommendedName>
        <fullName evidence="3">nucleoside-diphosphate kinase</fullName>
        <ecNumber evidence="3">2.7.4.6</ecNumber>
    </recommendedName>
</protein>
<dbReference type="InterPro" id="IPR034907">
    <property type="entry name" value="NDK-like_dom"/>
</dbReference>
<dbReference type="EMBL" id="WJBB01000018">
    <property type="protein sequence ID" value="MBC3797966.1"/>
    <property type="molecule type" value="Genomic_DNA"/>
</dbReference>
<evidence type="ECO:0000256" key="1">
    <source>
        <dbReference type="ARBA" id="ARBA00001946"/>
    </source>
</evidence>
<organism evidence="10 11">
    <name type="scientific">Acetobacterium tundrae</name>
    <dbReference type="NCBI Taxonomy" id="132932"/>
    <lineage>
        <taxon>Bacteria</taxon>
        <taxon>Bacillati</taxon>
        <taxon>Bacillota</taxon>
        <taxon>Clostridia</taxon>
        <taxon>Eubacteriales</taxon>
        <taxon>Eubacteriaceae</taxon>
        <taxon>Acetobacterium</taxon>
    </lineage>
</organism>
<comment type="caution">
    <text evidence="7">Lacks conserved residue(s) required for the propagation of feature annotation.</text>
</comment>
<sequence length="160" mass="18217">MKSHALIIMKPDALESELIETIIQRFIDEEFQIEMVGFKLVDQELILTHYAHVVDKFGESFRQMVIADFVGKNMMPIILSQDGEKAIDNARALTGATDPSLSPKGTIRGDYGIDSMEVANRENRCCENLIHCSDSPQSFLIELKLWFNAKTYKTYKTYSC</sequence>
<comment type="cofactor">
    <cofactor evidence="1">
        <name>Mg(2+)</name>
        <dbReference type="ChEBI" id="CHEBI:18420"/>
    </cofactor>
</comment>
<comment type="similarity">
    <text evidence="2 7 8">Belongs to the NDK family.</text>
</comment>
<evidence type="ECO:0000256" key="5">
    <source>
        <dbReference type="ARBA" id="ARBA00022777"/>
    </source>
</evidence>
<reference evidence="10 11" key="1">
    <citation type="journal article" date="2020" name="mSystems">
        <title>Defining Genomic and Predicted Metabolic Features of the Acetobacterium Genus.</title>
        <authorList>
            <person name="Ross D.E."/>
            <person name="Marshall C.W."/>
            <person name="Gulliver D."/>
            <person name="May H.D."/>
            <person name="Norman R.S."/>
        </authorList>
    </citation>
    <scope>NUCLEOTIDE SEQUENCE [LARGE SCALE GENOMIC DNA]</scope>
    <source>
        <strain evidence="10 11">DSM 9173</strain>
    </source>
</reference>
<comment type="caution">
    <text evidence="10">The sequence shown here is derived from an EMBL/GenBank/DDBJ whole genome shotgun (WGS) entry which is preliminary data.</text>
</comment>
<feature type="domain" description="Nucleoside diphosphate kinase-like" evidence="9">
    <location>
        <begin position="2"/>
        <end position="154"/>
    </location>
</feature>
<evidence type="ECO:0000256" key="2">
    <source>
        <dbReference type="ARBA" id="ARBA00008142"/>
    </source>
</evidence>
<dbReference type="SUPFAM" id="SSF54919">
    <property type="entry name" value="Nucleoside diphosphate kinase, NDK"/>
    <property type="match status" value="1"/>
</dbReference>
<dbReference type="Proteomes" id="UP000653358">
    <property type="component" value="Unassembled WGS sequence"/>
</dbReference>
<dbReference type="EC" id="2.7.4.6" evidence="3"/>
<gene>
    <name evidence="10" type="ORF">GH807_13020</name>
</gene>
<dbReference type="SMART" id="SM00562">
    <property type="entry name" value="NDK"/>
    <property type="match status" value="1"/>
</dbReference>